<protein>
    <submittedName>
        <fullName evidence="2">Uncharacterized protein</fullName>
    </submittedName>
</protein>
<name>A0A5E5AML9_9BURK</name>
<sequence length="193" mass="19690">MTIIIPAKGSATSSMLDIWQAHIAQQQADKAQAAQAAQSTQPAQAAQAAQTAKSADTGGAANATRAAQVENGRAEAAGASDDAAPQSDGEKVTLSLRSASEAARQAGKAMTSQAAGGGGAGDSIVEQTIRKLKDMLAKVMAQLEAVRNNDRLPPDEKMQQVSTLSSEAMAIQAQITALMDPTKTTGTRVNTTA</sequence>
<reference evidence="2 3" key="1">
    <citation type="submission" date="2019-08" db="EMBL/GenBank/DDBJ databases">
        <authorList>
            <person name="Peeters C."/>
        </authorList>
    </citation>
    <scope>NUCLEOTIDE SEQUENCE [LARGE SCALE GENOMIC DNA]</scope>
    <source>
        <strain evidence="2 3">LMG 31118</strain>
    </source>
</reference>
<feature type="compositionally biased region" description="Low complexity" evidence="1">
    <location>
        <begin position="33"/>
        <end position="56"/>
    </location>
</feature>
<dbReference type="OrthoDB" id="8942517at2"/>
<keyword evidence="3" id="KW-1185">Reference proteome</keyword>
<gene>
    <name evidence="2" type="ORF">PCA31118_04719</name>
</gene>
<accession>A0A5E5AML9</accession>
<evidence type="ECO:0000256" key="1">
    <source>
        <dbReference type="SAM" id="MobiDB-lite"/>
    </source>
</evidence>
<feature type="compositionally biased region" description="Low complexity" evidence="1">
    <location>
        <begin position="74"/>
        <end position="84"/>
    </location>
</feature>
<organism evidence="2 3">
    <name type="scientific">Pandoraea captiosa</name>
    <dbReference type="NCBI Taxonomy" id="2508302"/>
    <lineage>
        <taxon>Bacteria</taxon>
        <taxon>Pseudomonadati</taxon>
        <taxon>Pseudomonadota</taxon>
        <taxon>Betaproteobacteria</taxon>
        <taxon>Burkholderiales</taxon>
        <taxon>Burkholderiaceae</taxon>
        <taxon>Pandoraea</taxon>
    </lineage>
</organism>
<dbReference type="Proteomes" id="UP000414136">
    <property type="component" value="Unassembled WGS sequence"/>
</dbReference>
<dbReference type="EMBL" id="CABPSQ010000014">
    <property type="protein sequence ID" value="VVE74316.1"/>
    <property type="molecule type" value="Genomic_DNA"/>
</dbReference>
<proteinExistence type="predicted"/>
<evidence type="ECO:0000313" key="3">
    <source>
        <dbReference type="Proteomes" id="UP000414136"/>
    </source>
</evidence>
<feature type="region of interest" description="Disordered" evidence="1">
    <location>
        <begin position="33"/>
        <end position="92"/>
    </location>
</feature>
<evidence type="ECO:0000313" key="2">
    <source>
        <dbReference type="EMBL" id="VVE74316.1"/>
    </source>
</evidence>
<dbReference type="RefSeq" id="WP_150627395.1">
    <property type="nucleotide sequence ID" value="NZ_CABPSQ010000014.1"/>
</dbReference>
<dbReference type="AlphaFoldDB" id="A0A5E5AML9"/>